<organism evidence="3 4">
    <name type="scientific">Belliella kenyensis</name>
    <dbReference type="NCBI Taxonomy" id="1472724"/>
    <lineage>
        <taxon>Bacteria</taxon>
        <taxon>Pseudomonadati</taxon>
        <taxon>Bacteroidota</taxon>
        <taxon>Cytophagia</taxon>
        <taxon>Cytophagales</taxon>
        <taxon>Cyclobacteriaceae</taxon>
        <taxon>Belliella</taxon>
    </lineage>
</organism>
<proteinExistence type="predicted"/>
<feature type="domain" description="Polysaccharide export protein N-terminal" evidence="2">
    <location>
        <begin position="47"/>
        <end position="152"/>
    </location>
</feature>
<dbReference type="PROSITE" id="PS51257">
    <property type="entry name" value="PROKAR_LIPOPROTEIN"/>
    <property type="match status" value="1"/>
</dbReference>
<dbReference type="Gene3D" id="3.30.1950.10">
    <property type="entry name" value="wza like domain"/>
    <property type="match status" value="1"/>
</dbReference>
<protein>
    <submittedName>
        <fullName evidence="3">Polysaccharide biosynthesis/export family protein</fullName>
    </submittedName>
</protein>
<sequence>MKLHIYLLTFALLGTLFQACVPNKKLIYLQNLSEHQAQEKDSLLKYEPTTYKIQAQDILEVQIITQKDILTADFNQGRQNYASNNMVLGQIAQSGGSIYYTTGYTVDEDGLIFLPGVGEVLVSGKSIKEISKELMEKYAHLLINDYQVKVKLGGIRFAALGEFNKPGKYGVLQDRLTIFEAISQAGDLTTIAKRNDLALVRQYPDGAIVHRINLNDIDLISSPYYFIQPNDLLYVEPMKIRELGSGVNATQTLTLITSSITAVALVLTLINK</sequence>
<dbReference type="Gene3D" id="3.10.560.10">
    <property type="entry name" value="Outer membrane lipoprotein wza domain like"/>
    <property type="match status" value="1"/>
</dbReference>
<dbReference type="Pfam" id="PF02563">
    <property type="entry name" value="Poly_export"/>
    <property type="match status" value="1"/>
</dbReference>
<evidence type="ECO:0000313" key="3">
    <source>
        <dbReference type="EMBL" id="MFC3976776.1"/>
    </source>
</evidence>
<dbReference type="InterPro" id="IPR003715">
    <property type="entry name" value="Poly_export_N"/>
</dbReference>
<dbReference type="PANTHER" id="PTHR33619:SF3">
    <property type="entry name" value="POLYSACCHARIDE EXPORT PROTEIN GFCE-RELATED"/>
    <property type="match status" value="1"/>
</dbReference>
<reference evidence="4" key="1">
    <citation type="journal article" date="2019" name="Int. J. Syst. Evol. Microbiol.">
        <title>The Global Catalogue of Microorganisms (GCM) 10K type strain sequencing project: providing services to taxonomists for standard genome sequencing and annotation.</title>
        <authorList>
            <consortium name="The Broad Institute Genomics Platform"/>
            <consortium name="The Broad Institute Genome Sequencing Center for Infectious Disease"/>
            <person name="Wu L."/>
            <person name="Ma J."/>
        </authorList>
    </citation>
    <scope>NUCLEOTIDE SEQUENCE [LARGE SCALE GENOMIC DNA]</scope>
    <source>
        <strain evidence="4">CECT 8551</strain>
    </source>
</reference>
<dbReference type="InterPro" id="IPR049712">
    <property type="entry name" value="Poly_export"/>
</dbReference>
<accession>A0ABV8ELS6</accession>
<name>A0ABV8ELS6_9BACT</name>
<comment type="caution">
    <text evidence="3">The sequence shown here is derived from an EMBL/GenBank/DDBJ whole genome shotgun (WGS) entry which is preliminary data.</text>
</comment>
<dbReference type="PANTHER" id="PTHR33619">
    <property type="entry name" value="POLYSACCHARIDE EXPORT PROTEIN GFCE-RELATED"/>
    <property type="match status" value="1"/>
</dbReference>
<keyword evidence="4" id="KW-1185">Reference proteome</keyword>
<keyword evidence="1" id="KW-0732">Signal</keyword>
<evidence type="ECO:0000313" key="4">
    <source>
        <dbReference type="Proteomes" id="UP001595766"/>
    </source>
</evidence>
<evidence type="ECO:0000259" key="2">
    <source>
        <dbReference type="Pfam" id="PF02563"/>
    </source>
</evidence>
<dbReference type="EMBL" id="JBHSAV010000050">
    <property type="protein sequence ID" value="MFC3976776.1"/>
    <property type="molecule type" value="Genomic_DNA"/>
</dbReference>
<dbReference type="Proteomes" id="UP001595766">
    <property type="component" value="Unassembled WGS sequence"/>
</dbReference>
<gene>
    <name evidence="3" type="ORF">ACFOUP_10340</name>
</gene>
<evidence type="ECO:0000256" key="1">
    <source>
        <dbReference type="ARBA" id="ARBA00022729"/>
    </source>
</evidence>
<dbReference type="RefSeq" id="WP_241291216.1">
    <property type="nucleotide sequence ID" value="NZ_JAKZGR010000001.1"/>
</dbReference>